<dbReference type="RefSeq" id="WP_310034197.1">
    <property type="nucleotide sequence ID" value="NZ_JAVDRL010000012.1"/>
</dbReference>
<dbReference type="InterPro" id="IPR029063">
    <property type="entry name" value="SAM-dependent_MTases_sf"/>
</dbReference>
<gene>
    <name evidence="1" type="ORF">J2800_004096</name>
</gene>
<comment type="caution">
    <text evidence="1">The sequence shown here is derived from an EMBL/GenBank/DDBJ whole genome shotgun (WGS) entry which is preliminary data.</text>
</comment>
<keyword evidence="1" id="KW-0808">Transferase</keyword>
<proteinExistence type="predicted"/>
<name>A0ABU1N4F5_9CAUL</name>
<dbReference type="Pfam" id="PF13489">
    <property type="entry name" value="Methyltransf_23"/>
    <property type="match status" value="1"/>
</dbReference>
<accession>A0ABU1N4F5</accession>
<sequence length="285" mass="31619">MNIAERCICCDGDRLHRSPAVLMPFVANRVFGWEPVEITPDWGMQTLSLGMAYALCNSLQCEVCGALFLDMRFSDAEMDRLYSGYRGPEYTATRERFEPGYAARNNLLMERAAYLSQVEAIIAPYLAGPPHVLDWGGDTGLNTPFRDGAASVSVFDISGLATAEGVKPLTRADLARSDFDLVVCSNVLEHVPSPADLLDDIGAVMTSRTLLYLEVPLEAYVAENLGVENLATGKKHWHEHVNFFTETALRTLISRRGLVVVHLEVIETQIYGRLGRQFCVLCRRA</sequence>
<organism evidence="1 2">
    <name type="scientific">Caulobacter rhizosphaerae</name>
    <dbReference type="NCBI Taxonomy" id="2010972"/>
    <lineage>
        <taxon>Bacteria</taxon>
        <taxon>Pseudomonadati</taxon>
        <taxon>Pseudomonadota</taxon>
        <taxon>Alphaproteobacteria</taxon>
        <taxon>Caulobacterales</taxon>
        <taxon>Caulobacteraceae</taxon>
        <taxon>Caulobacter</taxon>
    </lineage>
</organism>
<reference evidence="1 2" key="1">
    <citation type="submission" date="2023-07" db="EMBL/GenBank/DDBJ databases">
        <title>Sorghum-associated microbial communities from plants grown in Nebraska, USA.</title>
        <authorList>
            <person name="Schachtman D."/>
        </authorList>
    </citation>
    <scope>NUCLEOTIDE SEQUENCE [LARGE SCALE GENOMIC DNA]</scope>
    <source>
        <strain evidence="1 2">DS2154</strain>
    </source>
</reference>
<keyword evidence="2" id="KW-1185">Reference proteome</keyword>
<dbReference type="EMBL" id="JAVDRL010000012">
    <property type="protein sequence ID" value="MDR6533334.1"/>
    <property type="molecule type" value="Genomic_DNA"/>
</dbReference>
<dbReference type="GO" id="GO:0008168">
    <property type="term" value="F:methyltransferase activity"/>
    <property type="evidence" value="ECO:0007669"/>
    <property type="project" value="UniProtKB-KW"/>
</dbReference>
<dbReference type="GO" id="GO:0032259">
    <property type="term" value="P:methylation"/>
    <property type="evidence" value="ECO:0007669"/>
    <property type="project" value="UniProtKB-KW"/>
</dbReference>
<dbReference type="Gene3D" id="3.40.50.150">
    <property type="entry name" value="Vaccinia Virus protein VP39"/>
    <property type="match status" value="1"/>
</dbReference>
<protein>
    <submittedName>
        <fullName evidence="1">SAM-dependent methyltransferase</fullName>
    </submittedName>
</protein>
<dbReference type="Proteomes" id="UP001262754">
    <property type="component" value="Unassembled WGS sequence"/>
</dbReference>
<evidence type="ECO:0000313" key="1">
    <source>
        <dbReference type="EMBL" id="MDR6533334.1"/>
    </source>
</evidence>
<evidence type="ECO:0000313" key="2">
    <source>
        <dbReference type="Proteomes" id="UP001262754"/>
    </source>
</evidence>
<keyword evidence="1" id="KW-0489">Methyltransferase</keyword>
<dbReference type="SUPFAM" id="SSF53335">
    <property type="entry name" value="S-adenosyl-L-methionine-dependent methyltransferases"/>
    <property type="match status" value="1"/>
</dbReference>